<feature type="region of interest" description="Disordered" evidence="1">
    <location>
        <begin position="100"/>
        <end position="123"/>
    </location>
</feature>
<evidence type="ECO:0000313" key="2">
    <source>
        <dbReference type="EMBL" id="KAK4426560.1"/>
    </source>
</evidence>
<evidence type="ECO:0000256" key="1">
    <source>
        <dbReference type="SAM" id="MobiDB-lite"/>
    </source>
</evidence>
<dbReference type="EMBL" id="JACGWO010000005">
    <property type="protein sequence ID" value="KAK4426560.1"/>
    <property type="molecule type" value="Genomic_DNA"/>
</dbReference>
<reference evidence="2" key="2">
    <citation type="journal article" date="2024" name="Plant">
        <title>Genomic evolution and insights into agronomic trait innovations of Sesamum species.</title>
        <authorList>
            <person name="Miao H."/>
            <person name="Wang L."/>
            <person name="Qu L."/>
            <person name="Liu H."/>
            <person name="Sun Y."/>
            <person name="Le M."/>
            <person name="Wang Q."/>
            <person name="Wei S."/>
            <person name="Zheng Y."/>
            <person name="Lin W."/>
            <person name="Duan Y."/>
            <person name="Cao H."/>
            <person name="Xiong S."/>
            <person name="Wang X."/>
            <person name="Wei L."/>
            <person name="Li C."/>
            <person name="Ma Q."/>
            <person name="Ju M."/>
            <person name="Zhao R."/>
            <person name="Li G."/>
            <person name="Mu C."/>
            <person name="Tian Q."/>
            <person name="Mei H."/>
            <person name="Zhang T."/>
            <person name="Gao T."/>
            <person name="Zhang H."/>
        </authorList>
    </citation>
    <scope>NUCLEOTIDE SEQUENCE</scope>
    <source>
        <strain evidence="2">3651</strain>
    </source>
</reference>
<evidence type="ECO:0008006" key="4">
    <source>
        <dbReference type="Google" id="ProtNLM"/>
    </source>
</evidence>
<accession>A0AAE2CLH2</accession>
<organism evidence="2 3">
    <name type="scientific">Sesamum alatum</name>
    <dbReference type="NCBI Taxonomy" id="300844"/>
    <lineage>
        <taxon>Eukaryota</taxon>
        <taxon>Viridiplantae</taxon>
        <taxon>Streptophyta</taxon>
        <taxon>Embryophyta</taxon>
        <taxon>Tracheophyta</taxon>
        <taxon>Spermatophyta</taxon>
        <taxon>Magnoliopsida</taxon>
        <taxon>eudicotyledons</taxon>
        <taxon>Gunneridae</taxon>
        <taxon>Pentapetalae</taxon>
        <taxon>asterids</taxon>
        <taxon>lamiids</taxon>
        <taxon>Lamiales</taxon>
        <taxon>Pedaliaceae</taxon>
        <taxon>Sesamum</taxon>
    </lineage>
</organism>
<comment type="caution">
    <text evidence="2">The sequence shown here is derived from an EMBL/GenBank/DDBJ whole genome shotgun (WGS) entry which is preliminary data.</text>
</comment>
<keyword evidence="3" id="KW-1185">Reference proteome</keyword>
<feature type="compositionally biased region" description="Gly residues" evidence="1">
    <location>
        <begin position="114"/>
        <end position="123"/>
    </location>
</feature>
<dbReference type="AlphaFoldDB" id="A0AAE2CLH2"/>
<gene>
    <name evidence="2" type="ORF">Salat_1424600</name>
</gene>
<reference evidence="2" key="1">
    <citation type="submission" date="2020-06" db="EMBL/GenBank/DDBJ databases">
        <authorList>
            <person name="Li T."/>
            <person name="Hu X."/>
            <person name="Zhang T."/>
            <person name="Song X."/>
            <person name="Zhang H."/>
            <person name="Dai N."/>
            <person name="Sheng W."/>
            <person name="Hou X."/>
            <person name="Wei L."/>
        </authorList>
    </citation>
    <scope>NUCLEOTIDE SEQUENCE</scope>
    <source>
        <strain evidence="2">3651</strain>
        <tissue evidence="2">Leaf</tissue>
    </source>
</reference>
<evidence type="ECO:0000313" key="3">
    <source>
        <dbReference type="Proteomes" id="UP001293254"/>
    </source>
</evidence>
<name>A0AAE2CLH2_9LAMI</name>
<dbReference type="Proteomes" id="UP001293254">
    <property type="component" value="Unassembled WGS sequence"/>
</dbReference>
<protein>
    <recommendedName>
        <fullName evidence="4">Myb/SANT-like domain-containing protein</fullName>
    </recommendedName>
</protein>
<proteinExistence type="predicted"/>
<sequence>MLASNWSFKYIVFKRRLERLRLQYTTFKTILDSAAFAWDCETNFVHATEENGNDLAMGIEFVNAYRFQGEPMWKELMAIFAQGRPEEGPHSYLAILSDEGECSDEENENASVDGGSGGSTISY</sequence>